<dbReference type="Proteomes" id="UP001595640">
    <property type="component" value="Unassembled WGS sequence"/>
</dbReference>
<dbReference type="SUPFAM" id="SSF81901">
    <property type="entry name" value="HCP-like"/>
    <property type="match status" value="3"/>
</dbReference>
<dbReference type="InterPro" id="IPR011990">
    <property type="entry name" value="TPR-like_helical_dom_sf"/>
</dbReference>
<organism evidence="1 2">
    <name type="scientific">Modicisalibacter luteus</name>
    <dbReference type="NCBI Taxonomy" id="453962"/>
    <lineage>
        <taxon>Bacteria</taxon>
        <taxon>Pseudomonadati</taxon>
        <taxon>Pseudomonadota</taxon>
        <taxon>Gammaproteobacteria</taxon>
        <taxon>Oceanospirillales</taxon>
        <taxon>Halomonadaceae</taxon>
        <taxon>Modicisalibacter</taxon>
    </lineage>
</organism>
<keyword evidence="2" id="KW-1185">Reference proteome</keyword>
<reference evidence="2" key="1">
    <citation type="journal article" date="2019" name="Int. J. Syst. Evol. Microbiol.">
        <title>The Global Catalogue of Microorganisms (GCM) 10K type strain sequencing project: providing services to taxonomists for standard genome sequencing and annotation.</title>
        <authorList>
            <consortium name="The Broad Institute Genomics Platform"/>
            <consortium name="The Broad Institute Genome Sequencing Center for Infectious Disease"/>
            <person name="Wu L."/>
            <person name="Ma J."/>
        </authorList>
    </citation>
    <scope>NUCLEOTIDE SEQUENCE [LARGE SCALE GENOMIC DNA]</scope>
    <source>
        <strain evidence="2">KCTC 12847</strain>
    </source>
</reference>
<dbReference type="PANTHER" id="PTHR11102:SF160">
    <property type="entry name" value="ERAD-ASSOCIATED E3 UBIQUITIN-PROTEIN LIGASE COMPONENT HRD3"/>
    <property type="match status" value="1"/>
</dbReference>
<dbReference type="SMART" id="SM00671">
    <property type="entry name" value="SEL1"/>
    <property type="match status" value="14"/>
</dbReference>
<dbReference type="Gene3D" id="1.25.40.10">
    <property type="entry name" value="Tetratricopeptide repeat domain"/>
    <property type="match status" value="2"/>
</dbReference>
<evidence type="ECO:0000313" key="1">
    <source>
        <dbReference type="EMBL" id="MFC3291809.1"/>
    </source>
</evidence>
<dbReference type="InterPro" id="IPR006597">
    <property type="entry name" value="Sel1-like"/>
</dbReference>
<dbReference type="RefSeq" id="WP_019017256.1">
    <property type="nucleotide sequence ID" value="NZ_BMXD01000003.1"/>
</dbReference>
<evidence type="ECO:0000313" key="2">
    <source>
        <dbReference type="Proteomes" id="UP001595640"/>
    </source>
</evidence>
<protein>
    <submittedName>
        <fullName evidence="1">Tetratricopeptide repeat protein</fullName>
    </submittedName>
</protein>
<gene>
    <name evidence="1" type="ORF">ACFOEI_06980</name>
</gene>
<comment type="caution">
    <text evidence="1">The sequence shown here is derived from an EMBL/GenBank/DDBJ whole genome shotgun (WGS) entry which is preliminary data.</text>
</comment>
<dbReference type="PANTHER" id="PTHR11102">
    <property type="entry name" value="SEL-1-LIKE PROTEIN"/>
    <property type="match status" value="1"/>
</dbReference>
<dbReference type="EMBL" id="JBHRUH010000012">
    <property type="protein sequence ID" value="MFC3291809.1"/>
    <property type="molecule type" value="Genomic_DNA"/>
</dbReference>
<dbReference type="Pfam" id="PF08238">
    <property type="entry name" value="Sel1"/>
    <property type="match status" value="11"/>
</dbReference>
<accession>A0ABV7LZH5</accession>
<proteinExistence type="predicted"/>
<name>A0ABV7LZH5_9GAMM</name>
<dbReference type="InterPro" id="IPR050767">
    <property type="entry name" value="Sel1_AlgK"/>
</dbReference>
<sequence length="630" mass="67506">MSVNVTLRWSKRHVKVHQCLLAATSAMLLGGCATERGHSLALDTGSIDPAYQDWFDGGAPADMDSMDWGRIDFARQAAEAGNAQRAEGLLESLMNEGFPPAYYEMGKLYEEGLGVAPDPARAADYYGQALRRPSPILGNASLRLGRLYRDGRGVERDDNLAYQLFRQAVSEDTGPNANVALAEMLVEGRGTARDTQRASALYSQAAARGNAQALQALAKAYARGGWLERDPALASDYAERYAQTLKARARQGDTDAMAALARLYDRDGLLGPQSEQHRHWLMRAAHAGHTGSMGKAGQILLKEGSTEQGLAMLRQSAQAGDVYAMEDLGEALIERAPKRARQWLSTAADRGSANAAATLGRAYLHGSGLGVDKARAAHWLAQASRGGHAGAAAELGRMYLSGDGVEQDPAKGAEYLQAAAERGHNGARADLGELLLTGKGIPADPDRAAALLKTAARSGHTGAARVLGNAYLEGTGLAHDPQQAEQWLTQAAESGHVPSRYRLGYAYLLGENGFTRDVQRGEQLLLSAAKQGHSGAQVALGREYLKGDLLAQNRQQGTELLYQAAQQGHPSARLTLAKAYLWANGLENANQQQALLWLDTVLDDDSQFALETMRQLLTKADDEALANAML</sequence>